<feature type="region of interest" description="Disordered" evidence="4">
    <location>
        <begin position="27"/>
        <end position="47"/>
    </location>
</feature>
<gene>
    <name evidence="6" type="ORF">IAA53_09060</name>
</gene>
<feature type="signal peptide" evidence="5">
    <location>
        <begin position="1"/>
        <end position="19"/>
    </location>
</feature>
<comment type="caution">
    <text evidence="6">The sequence shown here is derived from an EMBL/GenBank/DDBJ whole genome shotgun (WGS) entry which is preliminary data.</text>
</comment>
<dbReference type="Pfam" id="PF13416">
    <property type="entry name" value="SBP_bac_8"/>
    <property type="match status" value="1"/>
</dbReference>
<dbReference type="GO" id="GO:0055052">
    <property type="term" value="C:ATP-binding cassette (ABC) transporter complex, substrate-binding subunit-containing"/>
    <property type="evidence" value="ECO:0007669"/>
    <property type="project" value="TreeGrafter"/>
</dbReference>
<sequence length="431" mass="46408">MKKLLIVLLAAVMLLSVLAGCGGDTSNATASSDGDTQQTTSGDGQATGEVTDVSLKVWCPQNQVDTGIMEQQQKAFAAEHPEWNITWTTEIVGEDKAAENILKDVGAAADVYFFANDQLQQLLDAGAIARLGGAAESLVNEEMSESVAATAKIGDAVYAIPFTHNTFFMYYDKTLLDESDVATLEGIMAKETSDNVYNFYFESSGGWKLGCYYYGAGLSVFGPNGDDQAAGCDWNSETGIAVTEYLIDLINNPKCAYDGEISVSELIAEHRLGAWFDGSWNYDLYKDILGDDLGLAVIPTFNFDGTDHQLLGFYGSKCIGVNAHSQNTAAAVAFATFLGNEENQLLRYELSAQIPAHEAAGNSETVQADPLAAVIVEEANTASIMQPVTSVFSAKYWNYANTIPTEIRSGLLNKDNVQEKMDAFVAAMETE</sequence>
<dbReference type="EMBL" id="DVHE01000068">
    <property type="protein sequence ID" value="HIR51403.1"/>
    <property type="molecule type" value="Genomic_DNA"/>
</dbReference>
<keyword evidence="2" id="KW-0813">Transport</keyword>
<feature type="chain" id="PRO_5038636343" evidence="5">
    <location>
        <begin position="20"/>
        <end position="431"/>
    </location>
</feature>
<dbReference type="SUPFAM" id="SSF53850">
    <property type="entry name" value="Periplasmic binding protein-like II"/>
    <property type="match status" value="1"/>
</dbReference>
<comment type="similarity">
    <text evidence="1">Belongs to the bacterial solute-binding protein 1 family.</text>
</comment>
<dbReference type="GO" id="GO:1901982">
    <property type="term" value="F:maltose binding"/>
    <property type="evidence" value="ECO:0007669"/>
    <property type="project" value="TreeGrafter"/>
</dbReference>
<dbReference type="Gene3D" id="3.40.190.10">
    <property type="entry name" value="Periplasmic binding protein-like II"/>
    <property type="match status" value="2"/>
</dbReference>
<dbReference type="GO" id="GO:0015768">
    <property type="term" value="P:maltose transport"/>
    <property type="evidence" value="ECO:0007669"/>
    <property type="project" value="TreeGrafter"/>
</dbReference>
<dbReference type="PROSITE" id="PS51257">
    <property type="entry name" value="PROKAR_LIPOPROTEIN"/>
    <property type="match status" value="1"/>
</dbReference>
<reference evidence="6" key="2">
    <citation type="journal article" date="2021" name="PeerJ">
        <title>Extensive microbial diversity within the chicken gut microbiome revealed by metagenomics and culture.</title>
        <authorList>
            <person name="Gilroy R."/>
            <person name="Ravi A."/>
            <person name="Getino M."/>
            <person name="Pursley I."/>
            <person name="Horton D.L."/>
            <person name="Alikhan N.F."/>
            <person name="Baker D."/>
            <person name="Gharbi K."/>
            <person name="Hall N."/>
            <person name="Watson M."/>
            <person name="Adriaenssens E.M."/>
            <person name="Foster-Nyarko E."/>
            <person name="Jarju S."/>
            <person name="Secka A."/>
            <person name="Antonio M."/>
            <person name="Oren A."/>
            <person name="Chaudhuri R.R."/>
            <person name="La Ragione R."/>
            <person name="Hildebrand F."/>
            <person name="Pallen M.J."/>
        </authorList>
    </citation>
    <scope>NUCLEOTIDE SEQUENCE</scope>
    <source>
        <strain evidence="6">ChiBcec15-4380</strain>
    </source>
</reference>
<name>A0A9D1DIV4_9FIRM</name>
<dbReference type="Proteomes" id="UP000824239">
    <property type="component" value="Unassembled WGS sequence"/>
</dbReference>
<dbReference type="InterPro" id="IPR006059">
    <property type="entry name" value="SBP"/>
</dbReference>
<evidence type="ECO:0000313" key="7">
    <source>
        <dbReference type="Proteomes" id="UP000824239"/>
    </source>
</evidence>
<reference evidence="6" key="1">
    <citation type="submission" date="2020-10" db="EMBL/GenBank/DDBJ databases">
        <authorList>
            <person name="Gilroy R."/>
        </authorList>
    </citation>
    <scope>NUCLEOTIDE SEQUENCE</scope>
    <source>
        <strain evidence="6">ChiBcec15-4380</strain>
    </source>
</reference>
<evidence type="ECO:0000313" key="6">
    <source>
        <dbReference type="EMBL" id="HIR51403.1"/>
    </source>
</evidence>
<dbReference type="PANTHER" id="PTHR30061">
    <property type="entry name" value="MALTOSE-BINDING PERIPLASMIC PROTEIN"/>
    <property type="match status" value="1"/>
</dbReference>
<dbReference type="PANTHER" id="PTHR30061:SF50">
    <property type="entry name" value="MALTOSE_MALTODEXTRIN-BINDING PERIPLASMIC PROTEIN"/>
    <property type="match status" value="1"/>
</dbReference>
<accession>A0A9D1DIV4</accession>
<dbReference type="AlphaFoldDB" id="A0A9D1DIV4"/>
<evidence type="ECO:0000256" key="1">
    <source>
        <dbReference type="ARBA" id="ARBA00008520"/>
    </source>
</evidence>
<keyword evidence="3 5" id="KW-0732">Signal</keyword>
<organism evidence="6 7">
    <name type="scientific">Candidatus Avoscillospira avicola</name>
    <dbReference type="NCBI Taxonomy" id="2840706"/>
    <lineage>
        <taxon>Bacteria</taxon>
        <taxon>Bacillati</taxon>
        <taxon>Bacillota</taxon>
        <taxon>Clostridia</taxon>
        <taxon>Eubacteriales</taxon>
        <taxon>Oscillospiraceae</taxon>
        <taxon>Oscillospiraceae incertae sedis</taxon>
        <taxon>Candidatus Avoscillospira</taxon>
    </lineage>
</organism>
<evidence type="ECO:0000256" key="5">
    <source>
        <dbReference type="SAM" id="SignalP"/>
    </source>
</evidence>
<feature type="compositionally biased region" description="Polar residues" evidence="4">
    <location>
        <begin position="27"/>
        <end position="44"/>
    </location>
</feature>
<evidence type="ECO:0000256" key="4">
    <source>
        <dbReference type="SAM" id="MobiDB-lite"/>
    </source>
</evidence>
<evidence type="ECO:0000256" key="2">
    <source>
        <dbReference type="ARBA" id="ARBA00022448"/>
    </source>
</evidence>
<dbReference type="GO" id="GO:0042956">
    <property type="term" value="P:maltodextrin transmembrane transport"/>
    <property type="evidence" value="ECO:0007669"/>
    <property type="project" value="TreeGrafter"/>
</dbReference>
<protein>
    <submittedName>
        <fullName evidence="6">Extracellular solute-binding protein</fullName>
    </submittedName>
</protein>
<evidence type="ECO:0000256" key="3">
    <source>
        <dbReference type="ARBA" id="ARBA00022729"/>
    </source>
</evidence>
<proteinExistence type="inferred from homology"/>